<organism evidence="2 3">
    <name type="scientific">Athelia psychrophila</name>
    <dbReference type="NCBI Taxonomy" id="1759441"/>
    <lineage>
        <taxon>Eukaryota</taxon>
        <taxon>Fungi</taxon>
        <taxon>Dikarya</taxon>
        <taxon>Basidiomycota</taxon>
        <taxon>Agaricomycotina</taxon>
        <taxon>Agaricomycetes</taxon>
        <taxon>Agaricomycetidae</taxon>
        <taxon>Atheliales</taxon>
        <taxon>Atheliaceae</taxon>
        <taxon>Athelia</taxon>
    </lineage>
</organism>
<keyword evidence="1" id="KW-0732">Signal</keyword>
<dbReference type="OrthoDB" id="2590241at2759"/>
<evidence type="ECO:0000313" key="3">
    <source>
        <dbReference type="Proteomes" id="UP000076532"/>
    </source>
</evidence>
<evidence type="ECO:0008006" key="4">
    <source>
        <dbReference type="Google" id="ProtNLM"/>
    </source>
</evidence>
<name>A0A165XGP9_9AGAM</name>
<evidence type="ECO:0000256" key="1">
    <source>
        <dbReference type="SAM" id="SignalP"/>
    </source>
</evidence>
<keyword evidence="3" id="KW-1185">Reference proteome</keyword>
<protein>
    <recommendedName>
        <fullName evidence="4">Arrestin-like N-terminal domain-containing protein</fullName>
    </recommendedName>
</protein>
<evidence type="ECO:0000313" key="2">
    <source>
        <dbReference type="EMBL" id="KZP08529.1"/>
    </source>
</evidence>
<sequence>MLSIEIIAWALLLGGNYGISMAATEPLPPDSEESHCTVQAWVRAEDLTPSSILNGDLRIKVDPSCSEEIVSVALQLRLDEYAEVKFPKKGVVMPTEPVCGNMSSEDDTSMRRPPAWIRDNMEGSEDDTSMWRLPVRIRDNMEDSDTEMGRYYAALRDPDIWEVHAEERTAWKAAVTLHEGSFDYLRPFVLPFAVAMPHVQFPPAHDDAFGMFSSAESPEPVTSATHGYRYTALVTFSDGRLVEVPAGYTAFHPVPRSFPQPAAQAVSANVTFSHDKCREDFGLMGPCSALWSPSDDARTYTARIDLENGGFAHAGDVLKGTVNFHTNTSDIRLVHASIESSQNHRWAQSRARDGGSDAFSPGSCFAANPTSNEMSPSSWKYAHLFIGEDFCENGRMDRNARKAGAPSVAFQVQIADDVAQNFQMHYADVQSFLEISIDLPYPSDIQNCLDPSRGDMQAPASEADLLEDLIWDPWRSLDDEFPLLPDDMPMYRLSARIPVTILGARKYAVNAPRWTSPVLFRAAPPSIKDVVFPIAQPIVSVKPKQETLKQMLPPYSPFSPLECAQNYFAGEYAGVLWKKKALARIMTYPPVVEGGEEAKGLKKFNSWLADNMKYTPRAQVPLAVGPL</sequence>
<dbReference type="Proteomes" id="UP000076532">
    <property type="component" value="Unassembled WGS sequence"/>
</dbReference>
<proteinExistence type="predicted"/>
<dbReference type="EMBL" id="KV417719">
    <property type="protein sequence ID" value="KZP08529.1"/>
    <property type="molecule type" value="Genomic_DNA"/>
</dbReference>
<feature type="chain" id="PRO_5007868977" description="Arrestin-like N-terminal domain-containing protein" evidence="1">
    <location>
        <begin position="23"/>
        <end position="627"/>
    </location>
</feature>
<reference evidence="2 3" key="1">
    <citation type="journal article" date="2016" name="Mol. Biol. Evol.">
        <title>Comparative Genomics of Early-Diverging Mushroom-Forming Fungi Provides Insights into the Origins of Lignocellulose Decay Capabilities.</title>
        <authorList>
            <person name="Nagy L.G."/>
            <person name="Riley R."/>
            <person name="Tritt A."/>
            <person name="Adam C."/>
            <person name="Daum C."/>
            <person name="Floudas D."/>
            <person name="Sun H."/>
            <person name="Yadav J.S."/>
            <person name="Pangilinan J."/>
            <person name="Larsson K.H."/>
            <person name="Matsuura K."/>
            <person name="Barry K."/>
            <person name="Labutti K."/>
            <person name="Kuo R."/>
            <person name="Ohm R.A."/>
            <person name="Bhattacharya S.S."/>
            <person name="Shirouzu T."/>
            <person name="Yoshinaga Y."/>
            <person name="Martin F.M."/>
            <person name="Grigoriev I.V."/>
            <person name="Hibbett D.S."/>
        </authorList>
    </citation>
    <scope>NUCLEOTIDE SEQUENCE [LARGE SCALE GENOMIC DNA]</scope>
    <source>
        <strain evidence="2 3">CBS 109695</strain>
    </source>
</reference>
<feature type="signal peptide" evidence="1">
    <location>
        <begin position="1"/>
        <end position="22"/>
    </location>
</feature>
<dbReference type="AlphaFoldDB" id="A0A165XGP9"/>
<gene>
    <name evidence="2" type="ORF">FIBSPDRAFT_874458</name>
</gene>
<accession>A0A165XGP9</accession>